<dbReference type="Proteomes" id="UP000706151">
    <property type="component" value="Unassembled WGS sequence"/>
</dbReference>
<organism evidence="4 5">
    <name type="scientific">Candidatus Accumulibacter affinis</name>
    <dbReference type="NCBI Taxonomy" id="2954384"/>
    <lineage>
        <taxon>Bacteria</taxon>
        <taxon>Pseudomonadati</taxon>
        <taxon>Pseudomonadota</taxon>
        <taxon>Betaproteobacteria</taxon>
        <taxon>Candidatus Accumulibacter</taxon>
    </lineage>
</organism>
<feature type="compositionally biased region" description="Low complexity" evidence="2">
    <location>
        <begin position="266"/>
        <end position="275"/>
    </location>
</feature>
<feature type="signal peptide" evidence="3">
    <location>
        <begin position="1"/>
        <end position="25"/>
    </location>
</feature>
<dbReference type="EMBL" id="JADJOT010000008">
    <property type="protein sequence ID" value="MBK7954270.1"/>
    <property type="molecule type" value="Genomic_DNA"/>
</dbReference>
<protein>
    <submittedName>
        <fullName evidence="4">DUF2092 domain-containing protein</fullName>
    </submittedName>
</protein>
<gene>
    <name evidence="4" type="ORF">IPK02_10085</name>
</gene>
<name>A0A935T776_9PROT</name>
<dbReference type="Pfam" id="PF09865">
    <property type="entry name" value="DUF2092"/>
    <property type="match status" value="1"/>
</dbReference>
<dbReference type="AlphaFoldDB" id="A0A935T776"/>
<feature type="region of interest" description="Disordered" evidence="2">
    <location>
        <begin position="266"/>
        <end position="294"/>
    </location>
</feature>
<evidence type="ECO:0000256" key="1">
    <source>
        <dbReference type="ARBA" id="ARBA00022729"/>
    </source>
</evidence>
<dbReference type="InterPro" id="IPR019207">
    <property type="entry name" value="DUF2092"/>
</dbReference>
<sequence length="294" mass="31427">MIQYQCARRAGLLAISLLLAGSVHAQQSPSVAKAAKPAKTSSKAVAPKPIMESRAIDLLKAMSDRLAAARSMSFTAVVTYEAPSRLGPALAYTTSFEVLMQRPDKLRVITLGDGPASEFYYDGKAMTAYAPAENLVATAAAPPTIDATLKTAFDSAAIYFPFADLILADPYRNIAEGLTNAFYIGQSKVVGGTLTDMVAFVNDAVFVQIWIGVEDKLPRMLRAVYRDDPLRLRHQMELSHWKLDPAAPVDAFATAKAATAVPMPFAHPAAKPPAAGLQPPTRSQPAKAQPAKSQ</sequence>
<evidence type="ECO:0000256" key="2">
    <source>
        <dbReference type="SAM" id="MobiDB-lite"/>
    </source>
</evidence>
<keyword evidence="1 3" id="KW-0732">Signal</keyword>
<dbReference type="SUPFAM" id="SSF89392">
    <property type="entry name" value="Prokaryotic lipoproteins and lipoprotein localization factors"/>
    <property type="match status" value="1"/>
</dbReference>
<proteinExistence type="predicted"/>
<dbReference type="InterPro" id="IPR029046">
    <property type="entry name" value="LolA/LolB/LppX"/>
</dbReference>
<evidence type="ECO:0000313" key="5">
    <source>
        <dbReference type="Proteomes" id="UP000706151"/>
    </source>
</evidence>
<reference evidence="4 5" key="1">
    <citation type="submission" date="2020-10" db="EMBL/GenBank/DDBJ databases">
        <title>Connecting structure to function with the recovery of over 1000 high-quality activated sludge metagenome-assembled genomes encoding full-length rRNA genes using long-read sequencing.</title>
        <authorList>
            <person name="Singleton C.M."/>
            <person name="Petriglieri F."/>
            <person name="Kristensen J.M."/>
            <person name="Kirkegaard R.H."/>
            <person name="Michaelsen T.Y."/>
            <person name="Andersen M.H."/>
            <person name="Karst S.M."/>
            <person name="Dueholm M.S."/>
            <person name="Nielsen P.H."/>
            <person name="Albertsen M."/>
        </authorList>
    </citation>
    <scope>NUCLEOTIDE SEQUENCE [LARGE SCALE GENOMIC DNA]</scope>
    <source>
        <strain evidence="4">Fred_18-Q3-R57-64_BAT3C.720</strain>
    </source>
</reference>
<feature type="chain" id="PRO_5037557461" evidence="3">
    <location>
        <begin position="26"/>
        <end position="294"/>
    </location>
</feature>
<feature type="compositionally biased region" description="Polar residues" evidence="2">
    <location>
        <begin position="280"/>
        <end position="294"/>
    </location>
</feature>
<evidence type="ECO:0000313" key="4">
    <source>
        <dbReference type="EMBL" id="MBK7954270.1"/>
    </source>
</evidence>
<dbReference type="Gene3D" id="2.50.20.10">
    <property type="entry name" value="Lipoprotein localisation LolA/LolB/LppX"/>
    <property type="match status" value="1"/>
</dbReference>
<comment type="caution">
    <text evidence="4">The sequence shown here is derived from an EMBL/GenBank/DDBJ whole genome shotgun (WGS) entry which is preliminary data.</text>
</comment>
<evidence type="ECO:0000256" key="3">
    <source>
        <dbReference type="SAM" id="SignalP"/>
    </source>
</evidence>
<accession>A0A935T776</accession>